<comment type="caution">
    <text evidence="1">The sequence shown here is derived from an EMBL/GenBank/DDBJ whole genome shotgun (WGS) entry which is preliminary data.</text>
</comment>
<evidence type="ECO:0000313" key="2">
    <source>
        <dbReference type="Proteomes" id="UP000784294"/>
    </source>
</evidence>
<dbReference type="EMBL" id="CAAALY010255567">
    <property type="protein sequence ID" value="VEL37642.1"/>
    <property type="molecule type" value="Genomic_DNA"/>
</dbReference>
<dbReference type="Proteomes" id="UP000784294">
    <property type="component" value="Unassembled WGS sequence"/>
</dbReference>
<accession>A0A448XIR0</accession>
<name>A0A448XIR0_9PLAT</name>
<organism evidence="1 2">
    <name type="scientific">Protopolystoma xenopodis</name>
    <dbReference type="NCBI Taxonomy" id="117903"/>
    <lineage>
        <taxon>Eukaryota</taxon>
        <taxon>Metazoa</taxon>
        <taxon>Spiralia</taxon>
        <taxon>Lophotrochozoa</taxon>
        <taxon>Platyhelminthes</taxon>
        <taxon>Monogenea</taxon>
        <taxon>Polyopisthocotylea</taxon>
        <taxon>Polystomatidea</taxon>
        <taxon>Polystomatidae</taxon>
        <taxon>Protopolystoma</taxon>
    </lineage>
</organism>
<sequence>MVIFSTCSSADLCDVRSNDLLFSIDGHSLVTDDGSLTSQTIWRSNSGLEELLRVMDRLYLKGRSVQLVVMRPLKKSAQEETGIFT</sequence>
<protein>
    <recommendedName>
        <fullName evidence="3">PDZ domain-containing protein</fullName>
    </recommendedName>
</protein>
<evidence type="ECO:0008006" key="3">
    <source>
        <dbReference type="Google" id="ProtNLM"/>
    </source>
</evidence>
<evidence type="ECO:0000313" key="1">
    <source>
        <dbReference type="EMBL" id="VEL37642.1"/>
    </source>
</evidence>
<keyword evidence="2" id="KW-1185">Reference proteome</keyword>
<reference evidence="1" key="1">
    <citation type="submission" date="2018-11" db="EMBL/GenBank/DDBJ databases">
        <authorList>
            <consortium name="Pathogen Informatics"/>
        </authorList>
    </citation>
    <scope>NUCLEOTIDE SEQUENCE</scope>
</reference>
<proteinExistence type="predicted"/>
<gene>
    <name evidence="1" type="ORF">PXEA_LOCUS31082</name>
</gene>
<dbReference type="AlphaFoldDB" id="A0A448XIR0"/>